<comment type="caution">
    <text evidence="2">The sequence shown here is derived from an EMBL/GenBank/DDBJ whole genome shotgun (WGS) entry which is preliminary data.</text>
</comment>
<accession>A0A821MRY7</accession>
<keyword evidence="3" id="KW-1185">Reference proteome</keyword>
<organism evidence="2 3">
    <name type="scientific">Pieris macdunnoughi</name>
    <dbReference type="NCBI Taxonomy" id="345717"/>
    <lineage>
        <taxon>Eukaryota</taxon>
        <taxon>Metazoa</taxon>
        <taxon>Ecdysozoa</taxon>
        <taxon>Arthropoda</taxon>
        <taxon>Hexapoda</taxon>
        <taxon>Insecta</taxon>
        <taxon>Pterygota</taxon>
        <taxon>Neoptera</taxon>
        <taxon>Endopterygota</taxon>
        <taxon>Lepidoptera</taxon>
        <taxon>Glossata</taxon>
        <taxon>Ditrysia</taxon>
        <taxon>Papilionoidea</taxon>
        <taxon>Pieridae</taxon>
        <taxon>Pierinae</taxon>
        <taxon>Pieris</taxon>
    </lineage>
</organism>
<protein>
    <submittedName>
        <fullName evidence="2">Uncharacterized protein</fullName>
    </submittedName>
</protein>
<feature type="signal peptide" evidence="1">
    <location>
        <begin position="1"/>
        <end position="21"/>
    </location>
</feature>
<dbReference type="EMBL" id="CAJOBZ010000003">
    <property type="protein sequence ID" value="CAF4771645.1"/>
    <property type="molecule type" value="Genomic_DNA"/>
</dbReference>
<evidence type="ECO:0000313" key="3">
    <source>
        <dbReference type="Proteomes" id="UP000663880"/>
    </source>
</evidence>
<evidence type="ECO:0000256" key="1">
    <source>
        <dbReference type="SAM" id="SignalP"/>
    </source>
</evidence>
<name>A0A821MRY7_9NEOP</name>
<sequence>MFVSFMYWVFSAHFAWTRSAAELHDANADQIGVRAARASTCSLAQPVSPHSATLSFEHNSLLARFSPDYENYITWVPARIPGAVGTRSQSYLPGAAWASTTGARVAGGGVSANGASFATPNAVA</sequence>
<keyword evidence="1" id="KW-0732">Signal</keyword>
<dbReference type="AlphaFoldDB" id="A0A821MRY7"/>
<feature type="chain" id="PRO_5032608201" evidence="1">
    <location>
        <begin position="22"/>
        <end position="124"/>
    </location>
</feature>
<proteinExistence type="predicted"/>
<reference evidence="2" key="1">
    <citation type="submission" date="2021-02" db="EMBL/GenBank/DDBJ databases">
        <authorList>
            <person name="Steward A R."/>
        </authorList>
    </citation>
    <scope>NUCLEOTIDE SEQUENCE</scope>
</reference>
<dbReference type="Proteomes" id="UP000663880">
    <property type="component" value="Unassembled WGS sequence"/>
</dbReference>
<evidence type="ECO:0000313" key="2">
    <source>
        <dbReference type="EMBL" id="CAF4771645.1"/>
    </source>
</evidence>
<gene>
    <name evidence="2" type="ORF">PMACD_LOCUS1855</name>
</gene>